<dbReference type="PANTHER" id="PTHR37423:SF2">
    <property type="entry name" value="MEMBRANE-BOUND LYTIC MUREIN TRANSGLYCOSYLASE C"/>
    <property type="match status" value="1"/>
</dbReference>
<dbReference type="CDD" id="cd00254">
    <property type="entry name" value="LT-like"/>
    <property type="match status" value="1"/>
</dbReference>
<sequence length="216" mass="23817">MKIDDNKKVESFLQMQLFTQALKSTLGEDSIAFSAILESLSNSIIDKNGINNGSFGEIDLKNLGYGGGQKLVSELKSTFNNVKSDSKELNKLIEQVSKKFCIDKDLVMAVIKQESDFDSNSTSTAGAMGLMQLMPETASYLGVKNPYNIEDNVNGGTKYLKGLLDMYGNCKELALAAYNAGPGTLQRRGVKNVSDINKLPYETRDYVKKVMKYYGK</sequence>
<dbReference type="PANTHER" id="PTHR37423">
    <property type="entry name" value="SOLUBLE LYTIC MUREIN TRANSGLYCOSYLASE-RELATED"/>
    <property type="match status" value="1"/>
</dbReference>
<evidence type="ECO:0000313" key="3">
    <source>
        <dbReference type="Proteomes" id="UP000563151"/>
    </source>
</evidence>
<dbReference type="EMBL" id="JAAZWO010000039">
    <property type="protein sequence ID" value="MBC2399892.1"/>
    <property type="molecule type" value="Genomic_DNA"/>
</dbReference>
<evidence type="ECO:0000313" key="2">
    <source>
        <dbReference type="EMBL" id="MBC2399892.1"/>
    </source>
</evidence>
<keyword evidence="3" id="KW-1185">Reference proteome</keyword>
<dbReference type="Proteomes" id="UP000563151">
    <property type="component" value="Unassembled WGS sequence"/>
</dbReference>
<protein>
    <submittedName>
        <fullName evidence="2">Lytic transglycosylase domain-containing protein</fullName>
    </submittedName>
</protein>
<dbReference type="SUPFAM" id="SSF53955">
    <property type="entry name" value="Lysozyme-like"/>
    <property type="match status" value="1"/>
</dbReference>
<dbReference type="InterPro" id="IPR008258">
    <property type="entry name" value="Transglycosylase_SLT_dom_1"/>
</dbReference>
<feature type="domain" description="Transglycosylase SLT" evidence="1">
    <location>
        <begin position="92"/>
        <end position="189"/>
    </location>
</feature>
<proteinExistence type="predicted"/>
<name>A0A923ED56_CLOTT</name>
<dbReference type="Gene3D" id="1.10.530.10">
    <property type="match status" value="1"/>
</dbReference>
<gene>
    <name evidence="2" type="ORF">HGG79_19305</name>
</gene>
<dbReference type="InterPro" id="IPR023346">
    <property type="entry name" value="Lysozyme-like_dom_sf"/>
</dbReference>
<evidence type="ECO:0000259" key="1">
    <source>
        <dbReference type="Pfam" id="PF01464"/>
    </source>
</evidence>
<dbReference type="AlphaFoldDB" id="A0A923ED56"/>
<dbReference type="RefSeq" id="WP_035145824.1">
    <property type="nucleotide sequence ID" value="NZ_JAAZWO010000039.1"/>
</dbReference>
<comment type="caution">
    <text evidence="2">The sequence shown here is derived from an EMBL/GenBank/DDBJ whole genome shotgun (WGS) entry which is preliminary data.</text>
</comment>
<organism evidence="2 3">
    <name type="scientific">Clostridium tetanomorphum</name>
    <dbReference type="NCBI Taxonomy" id="1553"/>
    <lineage>
        <taxon>Bacteria</taxon>
        <taxon>Bacillati</taxon>
        <taxon>Bacillota</taxon>
        <taxon>Clostridia</taxon>
        <taxon>Eubacteriales</taxon>
        <taxon>Clostridiaceae</taxon>
        <taxon>Clostridium</taxon>
    </lineage>
</organism>
<dbReference type="Pfam" id="PF01464">
    <property type="entry name" value="SLT"/>
    <property type="match status" value="1"/>
</dbReference>
<reference evidence="2 3" key="1">
    <citation type="submission" date="2020-04" db="EMBL/GenBank/DDBJ databases">
        <title>Genomic insights into acetone-butanol-ethanol (ABE) fermentation by sequencing solventogenic clostridia strains.</title>
        <authorList>
            <person name="Brown S."/>
        </authorList>
    </citation>
    <scope>NUCLEOTIDE SEQUENCE [LARGE SCALE GENOMIC DNA]</scope>
    <source>
        <strain evidence="2 3">DJ011</strain>
    </source>
</reference>
<accession>A0A923ED56</accession>